<sequence>MKKFKKRLFGIITFMMLALAVPVVFPGSYGVKEVQAAVKVTAPKLLSAKPYGTNKIVLKWSTVKGVNGYRVYRKTDGGKWQAVRNFSGYQTTTYQDVRVTTGVQYTYTVRAYRRINGSLVWSGYDRNGLTTIAGLNSLKLNKTSMTLYVGKYDTLKINGTKLVPQWKSSDTKTAWVYRNGRVLAKKAGKATITATLGGKKFNCTVTVKNTPVSNKWTKNYTKLKKYIQQNGEINDDGNYEVEQDFSNSAVLVAYNRKDDLIEATYIEFLDTTGENYRGITMSFNCQRTDIAQAVFAYIKGEKAYVTYSNLNPSRHTANTGYVFKYATNDKTANDFFQKQSNAVLKRTMGAFDVFLANVQMTAKDLGFTSYS</sequence>
<evidence type="ECO:0000259" key="2">
    <source>
        <dbReference type="SMART" id="SM00635"/>
    </source>
</evidence>
<name>A0ABV1ALD6_9FIRM</name>
<dbReference type="Proteomes" id="UP001446032">
    <property type="component" value="Unassembled WGS sequence"/>
</dbReference>
<dbReference type="RefSeq" id="WP_296054706.1">
    <property type="nucleotide sequence ID" value="NZ_JBBMEI010000019.1"/>
</dbReference>
<protein>
    <submittedName>
        <fullName evidence="3">Ig-like domain-containing protein</fullName>
    </submittedName>
</protein>
<dbReference type="Gene3D" id="2.60.40.1080">
    <property type="match status" value="1"/>
</dbReference>
<dbReference type="SMART" id="SM00635">
    <property type="entry name" value="BID_2"/>
    <property type="match status" value="1"/>
</dbReference>
<proteinExistence type="predicted"/>
<dbReference type="InterPro" id="IPR008964">
    <property type="entry name" value="Invasin/intimin_cell_adhesion"/>
</dbReference>
<feature type="signal peptide" evidence="1">
    <location>
        <begin position="1"/>
        <end position="20"/>
    </location>
</feature>
<dbReference type="InterPro" id="IPR036116">
    <property type="entry name" value="FN3_sf"/>
</dbReference>
<reference evidence="3 4" key="1">
    <citation type="submission" date="2024-03" db="EMBL/GenBank/DDBJ databases">
        <title>Human intestinal bacterial collection.</title>
        <authorList>
            <person name="Pauvert C."/>
            <person name="Hitch T.C.A."/>
            <person name="Clavel T."/>
        </authorList>
    </citation>
    <scope>NUCLEOTIDE SEQUENCE [LARGE SCALE GENOMIC DNA]</scope>
    <source>
        <strain evidence="3 4">CLA-AA-H95</strain>
    </source>
</reference>
<dbReference type="SUPFAM" id="SSF49373">
    <property type="entry name" value="Invasin/intimin cell-adhesion fragments"/>
    <property type="match status" value="1"/>
</dbReference>
<organism evidence="3 4">
    <name type="scientific">Blautia intestinihominis</name>
    <dbReference type="NCBI Taxonomy" id="3133152"/>
    <lineage>
        <taxon>Bacteria</taxon>
        <taxon>Bacillati</taxon>
        <taxon>Bacillota</taxon>
        <taxon>Clostridia</taxon>
        <taxon>Lachnospirales</taxon>
        <taxon>Lachnospiraceae</taxon>
        <taxon>Blautia</taxon>
    </lineage>
</organism>
<comment type="caution">
    <text evidence="3">The sequence shown here is derived from an EMBL/GenBank/DDBJ whole genome shotgun (WGS) entry which is preliminary data.</text>
</comment>
<dbReference type="EMBL" id="JBBMEI010000019">
    <property type="protein sequence ID" value="MEQ2358216.1"/>
    <property type="molecule type" value="Genomic_DNA"/>
</dbReference>
<keyword evidence="1" id="KW-0732">Signal</keyword>
<dbReference type="Gene3D" id="2.60.40.10">
    <property type="entry name" value="Immunoglobulins"/>
    <property type="match status" value="1"/>
</dbReference>
<dbReference type="InterPro" id="IPR013783">
    <property type="entry name" value="Ig-like_fold"/>
</dbReference>
<accession>A0ABV1ALD6</accession>
<dbReference type="InterPro" id="IPR003343">
    <property type="entry name" value="Big_2"/>
</dbReference>
<keyword evidence="4" id="KW-1185">Reference proteome</keyword>
<dbReference type="SUPFAM" id="SSF49265">
    <property type="entry name" value="Fibronectin type III"/>
    <property type="match status" value="1"/>
</dbReference>
<dbReference type="CDD" id="cd00063">
    <property type="entry name" value="FN3"/>
    <property type="match status" value="1"/>
</dbReference>
<evidence type="ECO:0000256" key="1">
    <source>
        <dbReference type="SAM" id="SignalP"/>
    </source>
</evidence>
<evidence type="ECO:0000313" key="4">
    <source>
        <dbReference type="Proteomes" id="UP001446032"/>
    </source>
</evidence>
<gene>
    <name evidence="3" type="ORF">WMO75_07700</name>
</gene>
<feature type="chain" id="PRO_5046907519" evidence="1">
    <location>
        <begin position="21"/>
        <end position="371"/>
    </location>
</feature>
<feature type="domain" description="BIG2" evidence="2">
    <location>
        <begin position="134"/>
        <end position="206"/>
    </location>
</feature>
<evidence type="ECO:0000313" key="3">
    <source>
        <dbReference type="EMBL" id="MEQ2358216.1"/>
    </source>
</evidence>
<dbReference type="InterPro" id="IPR003961">
    <property type="entry name" value="FN3_dom"/>
</dbReference>
<dbReference type="Pfam" id="PF02368">
    <property type="entry name" value="Big_2"/>
    <property type="match status" value="1"/>
</dbReference>